<dbReference type="EMBL" id="BARS01001591">
    <property type="protein sequence ID" value="GAF73839.1"/>
    <property type="molecule type" value="Genomic_DNA"/>
</dbReference>
<protein>
    <submittedName>
        <fullName evidence="1">Uncharacterized protein</fullName>
    </submittedName>
</protein>
<comment type="caution">
    <text evidence="1">The sequence shown here is derived from an EMBL/GenBank/DDBJ whole genome shotgun (WGS) entry which is preliminary data.</text>
</comment>
<dbReference type="AlphaFoldDB" id="X0RYC8"/>
<sequence length="45" mass="4953">ATTDRYATIDMITVGKVLKLIPAIRDSEHKKASTVTQSNHTVLNN</sequence>
<gene>
    <name evidence="1" type="ORF">S01H1_03035</name>
</gene>
<proteinExistence type="predicted"/>
<evidence type="ECO:0000313" key="1">
    <source>
        <dbReference type="EMBL" id="GAF73839.1"/>
    </source>
</evidence>
<feature type="non-terminal residue" evidence="1">
    <location>
        <position position="1"/>
    </location>
</feature>
<reference evidence="1" key="1">
    <citation type="journal article" date="2014" name="Front. Microbiol.">
        <title>High frequency of phylogenetically diverse reductive dehalogenase-homologous genes in deep subseafloor sedimentary metagenomes.</title>
        <authorList>
            <person name="Kawai M."/>
            <person name="Futagami T."/>
            <person name="Toyoda A."/>
            <person name="Takaki Y."/>
            <person name="Nishi S."/>
            <person name="Hori S."/>
            <person name="Arai W."/>
            <person name="Tsubouchi T."/>
            <person name="Morono Y."/>
            <person name="Uchiyama I."/>
            <person name="Ito T."/>
            <person name="Fujiyama A."/>
            <person name="Inagaki F."/>
            <person name="Takami H."/>
        </authorList>
    </citation>
    <scope>NUCLEOTIDE SEQUENCE</scope>
    <source>
        <strain evidence="1">Expedition CK06-06</strain>
    </source>
</reference>
<organism evidence="1">
    <name type="scientific">marine sediment metagenome</name>
    <dbReference type="NCBI Taxonomy" id="412755"/>
    <lineage>
        <taxon>unclassified sequences</taxon>
        <taxon>metagenomes</taxon>
        <taxon>ecological metagenomes</taxon>
    </lineage>
</organism>
<name>X0RYC8_9ZZZZ</name>
<accession>X0RYC8</accession>